<name>A0A813KLC6_POLGL</name>
<reference evidence="2" key="1">
    <citation type="submission" date="2021-02" db="EMBL/GenBank/DDBJ databases">
        <authorList>
            <person name="Dougan E. K."/>
            <person name="Rhodes N."/>
            <person name="Thang M."/>
            <person name="Chan C."/>
        </authorList>
    </citation>
    <scope>NUCLEOTIDE SEQUENCE</scope>
</reference>
<dbReference type="EMBL" id="CAJNNW010031935">
    <property type="protein sequence ID" value="CAE8710036.1"/>
    <property type="molecule type" value="Genomic_DNA"/>
</dbReference>
<dbReference type="AlphaFoldDB" id="A0A813KLC6"/>
<comment type="caution">
    <text evidence="2">The sequence shown here is derived from an EMBL/GenBank/DDBJ whole genome shotgun (WGS) entry which is preliminary data.</text>
</comment>
<feature type="compositionally biased region" description="Basic and acidic residues" evidence="1">
    <location>
        <begin position="125"/>
        <end position="135"/>
    </location>
</feature>
<feature type="compositionally biased region" description="Low complexity" evidence="1">
    <location>
        <begin position="136"/>
        <end position="150"/>
    </location>
</feature>
<proteinExistence type="predicted"/>
<feature type="compositionally biased region" description="Basic and acidic residues" evidence="1">
    <location>
        <begin position="39"/>
        <end position="51"/>
    </location>
</feature>
<evidence type="ECO:0000313" key="3">
    <source>
        <dbReference type="Proteomes" id="UP000626109"/>
    </source>
</evidence>
<feature type="region of interest" description="Disordered" evidence="1">
    <location>
        <begin position="109"/>
        <end position="162"/>
    </location>
</feature>
<feature type="compositionally biased region" description="Basic and acidic residues" evidence="1">
    <location>
        <begin position="7"/>
        <end position="27"/>
    </location>
</feature>
<gene>
    <name evidence="2" type="ORF">PGLA2088_LOCUS35750</name>
</gene>
<accession>A0A813KLC6</accession>
<organism evidence="2 3">
    <name type="scientific">Polarella glacialis</name>
    <name type="common">Dinoflagellate</name>
    <dbReference type="NCBI Taxonomy" id="89957"/>
    <lineage>
        <taxon>Eukaryota</taxon>
        <taxon>Sar</taxon>
        <taxon>Alveolata</taxon>
        <taxon>Dinophyceae</taxon>
        <taxon>Suessiales</taxon>
        <taxon>Suessiaceae</taxon>
        <taxon>Polarella</taxon>
    </lineage>
</organism>
<evidence type="ECO:0000256" key="1">
    <source>
        <dbReference type="SAM" id="MobiDB-lite"/>
    </source>
</evidence>
<dbReference type="Proteomes" id="UP000626109">
    <property type="component" value="Unassembled WGS sequence"/>
</dbReference>
<feature type="non-terminal residue" evidence="2">
    <location>
        <position position="1"/>
    </location>
</feature>
<protein>
    <submittedName>
        <fullName evidence="2">Uncharacterized protein</fullName>
    </submittedName>
</protein>
<feature type="region of interest" description="Disordered" evidence="1">
    <location>
        <begin position="1"/>
        <end position="68"/>
    </location>
</feature>
<evidence type="ECO:0000313" key="2">
    <source>
        <dbReference type="EMBL" id="CAE8710036.1"/>
    </source>
</evidence>
<sequence length="325" mass="36146">AAEEELSVVREKEAEGAVQAAKEKEETDVLSPSAAPAKKAPERYSMSEEKQAAGNIQASDTDEFFSPGRHDLQDAQEEIMTLRLQLIAAEEKVFGEEPADRREELEALEAATSRKEEEVASSFQDSEHELSELRAELAQAADTQDAAQLESTQRRASTLDEDGGGTLLAGSFKRLTGLPLTPRRFTRGDVGDGVVDAVLLRAILRQAEQCLPRESSLMHAYHEKMAMLVCRRLESSRQLLLKYLRPWYRLQQKQLASVMRRTQMLPQRLNAVKALGEAKIEAAELLARDALLASSHILRERLEDTEYALQITSEAAAEDPSNSCR</sequence>